<reference evidence="12 13" key="1">
    <citation type="submission" date="2024-02" db="EMBL/GenBank/DDBJ databases">
        <title>A nitrogen-fixing paenibacillus bacterium.</title>
        <authorList>
            <person name="Zhang W.L."/>
            <person name="Chen S.F."/>
        </authorList>
    </citation>
    <scope>NUCLEOTIDE SEQUENCE [LARGE SCALE GENOMIC DNA]</scope>
    <source>
        <strain evidence="12 13">M1</strain>
    </source>
</reference>
<comment type="subcellular location">
    <subcellularLocation>
        <location evidence="1 9">Cell membrane</location>
        <topology evidence="1 9">Multi-pass membrane protein</topology>
    </subcellularLocation>
</comment>
<accession>A0ABU7VP55</accession>
<evidence type="ECO:0000256" key="6">
    <source>
        <dbReference type="ARBA" id="ARBA00022692"/>
    </source>
</evidence>
<evidence type="ECO:0000313" key="12">
    <source>
        <dbReference type="EMBL" id="MEF2965542.1"/>
    </source>
</evidence>
<feature type="domain" description="ABC transmembrane type-1" evidence="11">
    <location>
        <begin position="222"/>
        <end position="447"/>
    </location>
</feature>
<gene>
    <name evidence="12" type="ORF">V3851_06825</name>
</gene>
<keyword evidence="8 9" id="KW-0472">Membrane</keyword>
<organism evidence="12 13">
    <name type="scientific">Paenibacillus haidiansis</name>
    <dbReference type="NCBI Taxonomy" id="1574488"/>
    <lineage>
        <taxon>Bacteria</taxon>
        <taxon>Bacillati</taxon>
        <taxon>Bacillota</taxon>
        <taxon>Bacilli</taxon>
        <taxon>Bacillales</taxon>
        <taxon>Paenibacillaceae</taxon>
        <taxon>Paenibacillus</taxon>
    </lineage>
</organism>
<evidence type="ECO:0000256" key="5">
    <source>
        <dbReference type="ARBA" id="ARBA00022597"/>
    </source>
</evidence>
<keyword evidence="7 9" id="KW-1133">Transmembrane helix</keyword>
<evidence type="ECO:0000256" key="9">
    <source>
        <dbReference type="RuleBase" id="RU363032"/>
    </source>
</evidence>
<dbReference type="Pfam" id="PF00528">
    <property type="entry name" value="BPD_transp_1"/>
    <property type="match status" value="1"/>
</dbReference>
<evidence type="ECO:0000256" key="3">
    <source>
        <dbReference type="ARBA" id="ARBA00022448"/>
    </source>
</evidence>
<evidence type="ECO:0000256" key="7">
    <source>
        <dbReference type="ARBA" id="ARBA00022989"/>
    </source>
</evidence>
<evidence type="ECO:0000256" key="10">
    <source>
        <dbReference type="RuleBase" id="RU367050"/>
    </source>
</evidence>
<feature type="transmembrane region" description="Helical" evidence="9">
    <location>
        <begin position="100"/>
        <end position="122"/>
    </location>
</feature>
<evidence type="ECO:0000256" key="8">
    <source>
        <dbReference type="ARBA" id="ARBA00023136"/>
    </source>
</evidence>
<keyword evidence="6 9" id="KW-0812">Transmembrane</keyword>
<dbReference type="CDD" id="cd06261">
    <property type="entry name" value="TM_PBP2"/>
    <property type="match status" value="1"/>
</dbReference>
<dbReference type="PANTHER" id="PTHR47314">
    <property type="entry name" value="MALTOSE/MALTODEXTRIN TRANSPORT SYSTEM PERMEASE PROTEIN MALF"/>
    <property type="match status" value="1"/>
</dbReference>
<dbReference type="RefSeq" id="WP_331845769.1">
    <property type="nucleotide sequence ID" value="NZ_JAZHPZ010000002.1"/>
</dbReference>
<keyword evidence="5 10" id="KW-0762">Sugar transport</keyword>
<dbReference type="InterPro" id="IPR000515">
    <property type="entry name" value="MetI-like"/>
</dbReference>
<sequence>MNEQADRRAPLWIVGIFSSVIWGAGQLLNKQFLKGFIFFCIFAGSIAVEILTGNYGSMPHGFSLRENGGFFLKGVWGLVTLGTQPRKMGITGLTEGDHSIVLMVNGIIAVMVIAILLFFYIWNIRDAVNGRKRIIQTGVWQTSTEYFKKLWESMYAYIVLSPSILLLLFVSLLPIVFGVLIAFTDYTRNNIPPTKLIHWVGLDNFITVTQVFSWMHTFLGVLSWTIVWAILATVTTYFLGFFQAVLINSPRVKFKKLWRSIYILPWAIPGMVSALVFKSMFNGQFGPVSQFLVDIGLTSERIFWFTDPSNTTLARVMALIINLWLGFPYFMALIGGTLTNISDSYYEAARIDGATSGQMFWKITFPIVYKATAPLLTMSFVSNFNNFGVIYFLTGGGPANPNYNFAGSTDLLITWLYKLTLDNRLYNMGAVMSIIVFFIVGTFSLWNLRKSKTFEEL</sequence>
<evidence type="ECO:0000259" key="11">
    <source>
        <dbReference type="PROSITE" id="PS50928"/>
    </source>
</evidence>
<keyword evidence="13" id="KW-1185">Reference proteome</keyword>
<feature type="transmembrane region" description="Helical" evidence="9">
    <location>
        <begin position="313"/>
        <end position="338"/>
    </location>
</feature>
<dbReference type="PROSITE" id="PS50928">
    <property type="entry name" value="ABC_TM1"/>
    <property type="match status" value="1"/>
</dbReference>
<evidence type="ECO:0000256" key="1">
    <source>
        <dbReference type="ARBA" id="ARBA00004651"/>
    </source>
</evidence>
<feature type="transmembrane region" description="Helical" evidence="9">
    <location>
        <begin position="221"/>
        <end position="245"/>
    </location>
</feature>
<name>A0ABU7VP55_9BACL</name>
<dbReference type="EMBL" id="JAZHPZ010000002">
    <property type="protein sequence ID" value="MEF2965542.1"/>
    <property type="molecule type" value="Genomic_DNA"/>
</dbReference>
<evidence type="ECO:0000256" key="4">
    <source>
        <dbReference type="ARBA" id="ARBA00022475"/>
    </source>
</evidence>
<dbReference type="PANTHER" id="PTHR47314:SF1">
    <property type="entry name" value="MALTOSE_MALTODEXTRIN TRANSPORT SYSTEM PERMEASE PROTEIN MALF"/>
    <property type="match status" value="1"/>
</dbReference>
<dbReference type="Proteomes" id="UP001306950">
    <property type="component" value="Unassembled WGS sequence"/>
</dbReference>
<comment type="function">
    <text evidence="10">Part of the ABC transporter complex MalEFGK involved in maltose/maltodextrin import. Probably responsible for the translocation of the substrate across the membrane.</text>
</comment>
<dbReference type="Gene3D" id="1.10.3720.10">
    <property type="entry name" value="MetI-like"/>
    <property type="match status" value="1"/>
</dbReference>
<proteinExistence type="inferred from homology"/>
<dbReference type="SUPFAM" id="SSF161098">
    <property type="entry name" value="MetI-like"/>
    <property type="match status" value="1"/>
</dbReference>
<feature type="transmembrane region" description="Helical" evidence="9">
    <location>
        <begin position="9"/>
        <end position="29"/>
    </location>
</feature>
<protein>
    <recommendedName>
        <fullName evidence="10">Maltose/maltodextrin transport system permease protein</fullName>
    </recommendedName>
</protein>
<keyword evidence="3 9" id="KW-0813">Transport</keyword>
<comment type="similarity">
    <text evidence="2 10">Belongs to the binding-protein-dependent transport system permease family. MalFG subfamily.</text>
</comment>
<comment type="caution">
    <text evidence="12">The sequence shown here is derived from an EMBL/GenBank/DDBJ whole genome shotgun (WGS) entry which is preliminary data.</text>
</comment>
<dbReference type="SUPFAM" id="SSF160964">
    <property type="entry name" value="MalF N-terminal region-like"/>
    <property type="match status" value="1"/>
</dbReference>
<dbReference type="InterPro" id="IPR035906">
    <property type="entry name" value="MetI-like_sf"/>
</dbReference>
<feature type="transmembrane region" description="Helical" evidence="9">
    <location>
        <begin position="425"/>
        <end position="448"/>
    </location>
</feature>
<feature type="transmembrane region" description="Helical" evidence="9">
    <location>
        <begin position="359"/>
        <end position="381"/>
    </location>
</feature>
<evidence type="ECO:0000313" key="13">
    <source>
        <dbReference type="Proteomes" id="UP001306950"/>
    </source>
</evidence>
<feature type="transmembrane region" description="Helical" evidence="9">
    <location>
        <begin position="35"/>
        <end position="55"/>
    </location>
</feature>
<evidence type="ECO:0000256" key="2">
    <source>
        <dbReference type="ARBA" id="ARBA00009047"/>
    </source>
</evidence>
<feature type="transmembrane region" description="Helical" evidence="9">
    <location>
        <begin position="257"/>
        <end position="277"/>
    </location>
</feature>
<keyword evidence="4 10" id="KW-1003">Cell membrane</keyword>
<feature type="transmembrane region" description="Helical" evidence="9">
    <location>
        <begin position="154"/>
        <end position="184"/>
    </location>
</feature>